<feature type="transmembrane region" description="Helical" evidence="1">
    <location>
        <begin position="195"/>
        <end position="216"/>
    </location>
</feature>
<evidence type="ECO:0000256" key="1">
    <source>
        <dbReference type="SAM" id="Phobius"/>
    </source>
</evidence>
<reference evidence="2" key="1">
    <citation type="submission" date="2014-03" db="EMBL/GenBank/DDBJ databases">
        <title>The sialotranscriptome of Amblyomma triste, Amblyomma parvum and Amblyomma cajennense ticks, uncovered by 454-based RNA-seq.</title>
        <authorList>
            <person name="Garcia G.R."/>
            <person name="Gardinassi L.G."/>
            <person name="Ribeiro J.M."/>
            <person name="Anatriello E."/>
            <person name="Ferreira B.R."/>
            <person name="Moreira H.N."/>
            <person name="Mafra C."/>
            <person name="Olegario M.M."/>
            <person name="Szabo P.J."/>
            <person name="Miranda-Santos I.K."/>
            <person name="Maruyama S.R."/>
        </authorList>
    </citation>
    <scope>NUCLEOTIDE SEQUENCE</scope>
    <source>
        <strain evidence="2">Mato Grasso do Sul</strain>
        <tissue evidence="2">Salivary glands</tissue>
    </source>
</reference>
<protein>
    <submittedName>
        <fullName evidence="2">Putative secreted protein</fullName>
    </submittedName>
</protein>
<proteinExistence type="evidence at transcript level"/>
<dbReference type="Gene3D" id="3.90.1720.30">
    <property type="entry name" value="PPPDE domains"/>
    <property type="match status" value="1"/>
</dbReference>
<organism evidence="2">
    <name type="scientific">Amblyomma triste</name>
    <name type="common">Neotropical tick</name>
    <dbReference type="NCBI Taxonomy" id="251400"/>
    <lineage>
        <taxon>Eukaryota</taxon>
        <taxon>Metazoa</taxon>
        <taxon>Ecdysozoa</taxon>
        <taxon>Arthropoda</taxon>
        <taxon>Chelicerata</taxon>
        <taxon>Arachnida</taxon>
        <taxon>Acari</taxon>
        <taxon>Parasitiformes</taxon>
        <taxon>Ixodida</taxon>
        <taxon>Ixodoidea</taxon>
        <taxon>Ixodidae</taxon>
        <taxon>Amblyomminae</taxon>
        <taxon>Amblyomma</taxon>
    </lineage>
</organism>
<keyword evidence="1" id="KW-1133">Transmembrane helix</keyword>
<dbReference type="AlphaFoldDB" id="A0A023G5M4"/>
<name>A0A023G5M4_AMBTT</name>
<sequence>DLLLVFACLQGAHCWCSTWFVLCSKGIAATSTSGMSGYTHSDLCDVYLCSMPIQQRASVGSALNVLSFFASASRSVCGQSWEKHWLLVFDYGEDEVLICDADMDHAGDLTGRRSWKKRAAFKEAYPNKRHLGKHRIPESRIEKLMKKMCDSGRYHLTANNCQKWARDLLLQLGIQPPVEERDAESVVSDVIQPTALWGTVLFSVGVLGALIFGGSARRNNRD</sequence>
<evidence type="ECO:0000313" key="2">
    <source>
        <dbReference type="EMBL" id="JAC28168.1"/>
    </source>
</evidence>
<feature type="non-terminal residue" evidence="2">
    <location>
        <position position="1"/>
    </location>
</feature>
<keyword evidence="1" id="KW-0472">Membrane</keyword>
<dbReference type="EMBL" id="GBBM01007250">
    <property type="protein sequence ID" value="JAC28168.1"/>
    <property type="molecule type" value="mRNA"/>
</dbReference>
<accession>A0A023G5M4</accession>
<dbReference type="InterPro" id="IPR042266">
    <property type="entry name" value="PPPDE_sf"/>
</dbReference>
<keyword evidence="1" id="KW-0812">Transmembrane</keyword>